<dbReference type="PANTHER" id="PTHR45639:SF34">
    <property type="entry name" value="CHAPERONE PROTEIN DNAK"/>
    <property type="match status" value="1"/>
</dbReference>
<keyword evidence="3" id="KW-0067">ATP-binding</keyword>
<evidence type="ECO:0000256" key="2">
    <source>
        <dbReference type="ARBA" id="ARBA00022741"/>
    </source>
</evidence>
<dbReference type="GO" id="GO:0034663">
    <property type="term" value="C:endoplasmic reticulum chaperone complex"/>
    <property type="evidence" value="ECO:0007669"/>
    <property type="project" value="TreeGrafter"/>
</dbReference>
<evidence type="ECO:0000313" key="6">
    <source>
        <dbReference type="Proteomes" id="UP000821853"/>
    </source>
</evidence>
<dbReference type="InterPro" id="IPR013126">
    <property type="entry name" value="Hsp_70_fam"/>
</dbReference>
<protein>
    <submittedName>
        <fullName evidence="5">Uncharacterized protein</fullName>
    </submittedName>
</protein>
<name>A0A9J6FN00_HAELO</name>
<gene>
    <name evidence="5" type="ORF">HPB48_003405</name>
</gene>
<accession>A0A9J6FN00</accession>
<dbReference type="OMA" id="MAGACHA"/>
<dbReference type="InterPro" id="IPR043129">
    <property type="entry name" value="ATPase_NBD"/>
</dbReference>
<dbReference type="GO" id="GO:0140662">
    <property type="term" value="F:ATP-dependent protein folding chaperone"/>
    <property type="evidence" value="ECO:0007669"/>
    <property type="project" value="InterPro"/>
</dbReference>
<dbReference type="GO" id="GO:0030968">
    <property type="term" value="P:endoplasmic reticulum unfolded protein response"/>
    <property type="evidence" value="ECO:0007669"/>
    <property type="project" value="TreeGrafter"/>
</dbReference>
<dbReference type="GO" id="GO:0005524">
    <property type="term" value="F:ATP binding"/>
    <property type="evidence" value="ECO:0007669"/>
    <property type="project" value="UniProtKB-KW"/>
</dbReference>
<dbReference type="Pfam" id="PF00012">
    <property type="entry name" value="HSP70"/>
    <property type="match status" value="1"/>
</dbReference>
<comment type="similarity">
    <text evidence="1">Belongs to the heat shock protein 70 family.</text>
</comment>
<reference evidence="5 6" key="1">
    <citation type="journal article" date="2020" name="Cell">
        <title>Large-Scale Comparative Analyses of Tick Genomes Elucidate Their Genetic Diversity and Vector Capacities.</title>
        <authorList>
            <consortium name="Tick Genome and Microbiome Consortium (TIGMIC)"/>
            <person name="Jia N."/>
            <person name="Wang J."/>
            <person name="Shi W."/>
            <person name="Du L."/>
            <person name="Sun Y."/>
            <person name="Zhan W."/>
            <person name="Jiang J.F."/>
            <person name="Wang Q."/>
            <person name="Zhang B."/>
            <person name="Ji P."/>
            <person name="Bell-Sakyi L."/>
            <person name="Cui X.M."/>
            <person name="Yuan T.T."/>
            <person name="Jiang B.G."/>
            <person name="Yang W.F."/>
            <person name="Lam T.T."/>
            <person name="Chang Q.C."/>
            <person name="Ding S.J."/>
            <person name="Wang X.J."/>
            <person name="Zhu J.G."/>
            <person name="Ruan X.D."/>
            <person name="Zhao L."/>
            <person name="Wei J.T."/>
            <person name="Ye R.Z."/>
            <person name="Que T.C."/>
            <person name="Du C.H."/>
            <person name="Zhou Y.H."/>
            <person name="Cheng J.X."/>
            <person name="Dai P.F."/>
            <person name="Guo W.B."/>
            <person name="Han X.H."/>
            <person name="Huang E.J."/>
            <person name="Li L.F."/>
            <person name="Wei W."/>
            <person name="Gao Y.C."/>
            <person name="Liu J.Z."/>
            <person name="Shao H.Z."/>
            <person name="Wang X."/>
            <person name="Wang C.C."/>
            <person name="Yang T.C."/>
            <person name="Huo Q.B."/>
            <person name="Li W."/>
            <person name="Chen H.Y."/>
            <person name="Chen S.E."/>
            <person name="Zhou L.G."/>
            <person name="Ni X.B."/>
            <person name="Tian J.H."/>
            <person name="Sheng Y."/>
            <person name="Liu T."/>
            <person name="Pan Y.S."/>
            <person name="Xia L.Y."/>
            <person name="Li J."/>
            <person name="Zhao F."/>
            <person name="Cao W.C."/>
        </authorList>
    </citation>
    <scope>NUCLEOTIDE SEQUENCE [LARGE SCALE GENOMIC DNA]</scope>
    <source>
        <strain evidence="5">HaeL-2018</strain>
    </source>
</reference>
<dbReference type="Gene3D" id="3.30.420.40">
    <property type="match status" value="1"/>
</dbReference>
<dbReference type="VEuPathDB" id="VectorBase:HLOH_052136"/>
<dbReference type="SUPFAM" id="SSF53067">
    <property type="entry name" value="Actin-like ATPase domain"/>
    <property type="match status" value="1"/>
</dbReference>
<comment type="caution">
    <text evidence="5">The sequence shown here is derived from an EMBL/GenBank/DDBJ whole genome shotgun (WGS) entry which is preliminary data.</text>
</comment>
<dbReference type="OrthoDB" id="29851at2759"/>
<organism evidence="5 6">
    <name type="scientific">Haemaphysalis longicornis</name>
    <name type="common">Bush tick</name>
    <dbReference type="NCBI Taxonomy" id="44386"/>
    <lineage>
        <taxon>Eukaryota</taxon>
        <taxon>Metazoa</taxon>
        <taxon>Ecdysozoa</taxon>
        <taxon>Arthropoda</taxon>
        <taxon>Chelicerata</taxon>
        <taxon>Arachnida</taxon>
        <taxon>Acari</taxon>
        <taxon>Parasitiformes</taxon>
        <taxon>Ixodida</taxon>
        <taxon>Ixodoidea</taxon>
        <taxon>Ixodidae</taxon>
        <taxon>Haemaphysalinae</taxon>
        <taxon>Haemaphysalis</taxon>
    </lineage>
</organism>
<evidence type="ECO:0000313" key="5">
    <source>
        <dbReference type="EMBL" id="KAH9364223.1"/>
    </source>
</evidence>
<keyword evidence="2" id="KW-0547">Nucleotide-binding</keyword>
<evidence type="ECO:0000256" key="1">
    <source>
        <dbReference type="ARBA" id="ARBA00007381"/>
    </source>
</evidence>
<evidence type="ECO:0000256" key="3">
    <source>
        <dbReference type="ARBA" id="ARBA00022840"/>
    </source>
</evidence>
<dbReference type="Proteomes" id="UP000821853">
    <property type="component" value="Chromosome 10"/>
</dbReference>
<proteinExistence type="inferred from homology"/>
<dbReference type="AlphaFoldDB" id="A0A9J6FN00"/>
<dbReference type="PANTHER" id="PTHR45639">
    <property type="entry name" value="HSC70CB, ISOFORM G-RELATED"/>
    <property type="match status" value="1"/>
</dbReference>
<dbReference type="PRINTS" id="PR00301">
    <property type="entry name" value="HEATSHOCK70"/>
</dbReference>
<feature type="region of interest" description="Disordered" evidence="4">
    <location>
        <begin position="208"/>
        <end position="227"/>
    </location>
</feature>
<keyword evidence="6" id="KW-1185">Reference proteome</keyword>
<evidence type="ECO:0000256" key="4">
    <source>
        <dbReference type="SAM" id="MobiDB-lite"/>
    </source>
</evidence>
<dbReference type="EMBL" id="JABSTR010000002">
    <property type="protein sequence ID" value="KAH9364223.1"/>
    <property type="molecule type" value="Genomic_DNA"/>
</dbReference>
<sequence length="227" mass="24718">MRTSELDGNTEAVTNDSGDRVTPAIVAFSNGEKSVGLAAKSEMARNPSGTICHLKGLLGSTASEEFEQLVRESPCKIVAEGDEVHYEVSSAEDQRSVRHSRSQVLVYLFRKMFEVAESQGSDEFPTVVTVPPEFSEDQRKLVAEAANKAGFQVLRLVNEPTAAVLAYHMGTAPSPTPCNLGIVDLRGLFLLFFAPQMPRADIVRIAKRATPKTPATSDPIRRQREGT</sequence>